<dbReference type="PANTHER" id="PTHR31739">
    <property type="entry name" value="ENT-COPALYL DIPHOSPHATE SYNTHASE, CHLOROPLASTIC"/>
    <property type="match status" value="1"/>
</dbReference>
<dbReference type="GO" id="GO:0000287">
    <property type="term" value="F:magnesium ion binding"/>
    <property type="evidence" value="ECO:0007669"/>
    <property type="project" value="InterPro"/>
</dbReference>
<evidence type="ECO:0000256" key="5">
    <source>
        <dbReference type="ARBA" id="ARBA00022842"/>
    </source>
</evidence>
<dbReference type="AlphaFoldDB" id="A0A0D9YTW3"/>
<dbReference type="GO" id="GO:0006952">
    <property type="term" value="P:defense response"/>
    <property type="evidence" value="ECO:0007669"/>
    <property type="project" value="UniProtKB-KW"/>
</dbReference>
<organism evidence="9">
    <name type="scientific">Oryza glumipatula</name>
    <dbReference type="NCBI Taxonomy" id="40148"/>
    <lineage>
        <taxon>Eukaryota</taxon>
        <taxon>Viridiplantae</taxon>
        <taxon>Streptophyta</taxon>
        <taxon>Embryophyta</taxon>
        <taxon>Tracheophyta</taxon>
        <taxon>Spermatophyta</taxon>
        <taxon>Magnoliopsida</taxon>
        <taxon>Liliopsida</taxon>
        <taxon>Poales</taxon>
        <taxon>Poaceae</taxon>
        <taxon>BOP clade</taxon>
        <taxon>Oryzoideae</taxon>
        <taxon>Oryzeae</taxon>
        <taxon>Oryzinae</taxon>
        <taxon>Oryza</taxon>
    </lineage>
</organism>
<evidence type="ECO:0000256" key="3">
    <source>
        <dbReference type="ARBA" id="ARBA00022723"/>
    </source>
</evidence>
<dbReference type="InterPro" id="IPR001906">
    <property type="entry name" value="Terpene_synth_N"/>
</dbReference>
<evidence type="ECO:0000256" key="4">
    <source>
        <dbReference type="ARBA" id="ARBA00022821"/>
    </source>
</evidence>
<dbReference type="Proteomes" id="UP000026961">
    <property type="component" value="Chromosome 2"/>
</dbReference>
<dbReference type="InterPro" id="IPR050148">
    <property type="entry name" value="Terpene_synthase-like"/>
</dbReference>
<accession>A0A0D9YTW3</accession>
<evidence type="ECO:0000259" key="8">
    <source>
        <dbReference type="Pfam" id="PF03936"/>
    </source>
</evidence>
<comment type="similarity">
    <text evidence="2">Belongs to the terpene synthase family.</text>
</comment>
<keyword evidence="5" id="KW-0460">Magnesium</keyword>
<name>A0A0D9YTW3_9ORYZ</name>
<reference evidence="9" key="1">
    <citation type="submission" date="2015-04" db="UniProtKB">
        <authorList>
            <consortium name="EnsemblPlants"/>
        </authorList>
    </citation>
    <scope>IDENTIFICATION</scope>
</reference>
<evidence type="ECO:0008006" key="11">
    <source>
        <dbReference type="Google" id="ProtNLM"/>
    </source>
</evidence>
<dbReference type="Gramene" id="OGLUM02G21430.1">
    <property type="protein sequence ID" value="OGLUM02G21430.1"/>
    <property type="gene ID" value="OGLUM02G21430"/>
</dbReference>
<evidence type="ECO:0000256" key="1">
    <source>
        <dbReference type="ARBA" id="ARBA00001946"/>
    </source>
</evidence>
<protein>
    <recommendedName>
        <fullName evidence="11">Terpene synthase metal-binding domain-containing protein</fullName>
    </recommendedName>
</protein>
<proteinExistence type="inferred from homology"/>
<keyword evidence="3" id="KW-0479">Metal-binding</keyword>
<dbReference type="Gene3D" id="1.10.600.10">
    <property type="entry name" value="Farnesyl Diphosphate Synthase"/>
    <property type="match status" value="1"/>
</dbReference>
<dbReference type="Pfam" id="PF01397">
    <property type="entry name" value="Terpene_synth"/>
    <property type="match status" value="1"/>
</dbReference>
<dbReference type="GO" id="GO:0016102">
    <property type="term" value="P:diterpenoid biosynthetic process"/>
    <property type="evidence" value="ECO:0007669"/>
    <property type="project" value="TreeGrafter"/>
</dbReference>
<evidence type="ECO:0000313" key="9">
    <source>
        <dbReference type="EnsemblPlants" id="OGLUM02G21430.1"/>
    </source>
</evidence>
<evidence type="ECO:0000256" key="6">
    <source>
        <dbReference type="ARBA" id="ARBA00023239"/>
    </source>
</evidence>
<dbReference type="InterPro" id="IPR008930">
    <property type="entry name" value="Terpenoid_cyclase/PrenylTrfase"/>
</dbReference>
<dbReference type="InterPro" id="IPR008949">
    <property type="entry name" value="Isoprenoid_synthase_dom_sf"/>
</dbReference>
<dbReference type="Gene3D" id="1.50.10.130">
    <property type="entry name" value="Terpene synthase, N-terminal domain"/>
    <property type="match status" value="1"/>
</dbReference>
<dbReference type="PANTHER" id="PTHR31739:SF17">
    <property type="entry name" value="ENT-SANDARACOPIMARA-8(14),15-DIENE SYNTHASE, CHLOROPLASTIC"/>
    <property type="match status" value="1"/>
</dbReference>
<dbReference type="HOGENOM" id="CLU_003125_2_3_1"/>
<feature type="domain" description="Terpene synthase metal-binding" evidence="8">
    <location>
        <begin position="227"/>
        <end position="465"/>
    </location>
</feature>
<dbReference type="SUPFAM" id="SSF48239">
    <property type="entry name" value="Terpenoid cyclases/Protein prenyltransferases"/>
    <property type="match status" value="1"/>
</dbReference>
<dbReference type="eggNOG" id="ENOG502QVGX">
    <property type="taxonomic scope" value="Eukaryota"/>
</dbReference>
<dbReference type="InterPro" id="IPR036965">
    <property type="entry name" value="Terpene_synth_N_sf"/>
</dbReference>
<dbReference type="STRING" id="40148.A0A0D9YTW3"/>
<comment type="cofactor">
    <cofactor evidence="1">
        <name>Mg(2+)</name>
        <dbReference type="ChEBI" id="CHEBI:18420"/>
    </cofactor>
</comment>
<dbReference type="SUPFAM" id="SSF48576">
    <property type="entry name" value="Terpenoid synthases"/>
    <property type="match status" value="1"/>
</dbReference>
<dbReference type="GO" id="GO:0010333">
    <property type="term" value="F:terpene synthase activity"/>
    <property type="evidence" value="ECO:0007669"/>
    <property type="project" value="InterPro"/>
</dbReference>
<keyword evidence="6" id="KW-0456">Lyase</keyword>
<dbReference type="FunFam" id="1.10.600.10:FF:000005">
    <property type="entry name" value="Ent-kaur-16-ene synthase, chloroplastic"/>
    <property type="match status" value="1"/>
</dbReference>
<keyword evidence="4" id="KW-0611">Plant defense</keyword>
<dbReference type="EnsemblPlants" id="OGLUM02G21430.1">
    <property type="protein sequence ID" value="OGLUM02G21430.1"/>
    <property type="gene ID" value="OGLUM02G21430"/>
</dbReference>
<dbReference type="InterPro" id="IPR005630">
    <property type="entry name" value="Terpene_synthase_metal-bd"/>
</dbReference>
<dbReference type="Pfam" id="PF03936">
    <property type="entry name" value="Terpene_synth_C"/>
    <property type="match status" value="1"/>
</dbReference>
<evidence type="ECO:0000259" key="7">
    <source>
        <dbReference type="Pfam" id="PF01397"/>
    </source>
</evidence>
<keyword evidence="10" id="KW-1185">Reference proteome</keyword>
<sequence>MVYLNDGEVREKTDRINTVRETLRLSMSEVSKTYSKLFLVDTLEKVGISRHFSREITRILDMAYKLWLQKDEEMIMDMETCAMAFRILQSRFPDSVVQGSLNDTKAILELYKASKVRIFDDEWTLDKIDSWTTELLRQQLCSNKISTSGMPQEVECALQLPFYSSVLEPLEHKRNIEHFSTNGIQMRKSAFLPHHIAEDIIALAVAEFHSAQSLYRQELQYVDRWVKEVRLDQLKFLRILPLDVFFFLASSVLPRELSDARIAWIQNCLLTTAVDDLFDVAGSSEELQNLIALFEKWDAHNEIGFCSEDVETVFYAVYNTSNKIGERAAEVQNRSVISHIAQLWLDTARAMMKEAEWSREGHVPAMEEYMPVAEVSFALGPIVPTSLYLMGPELLPEEVVRGPEYGGLMRLTNVCCRLLNDMASYGRESGDGKIANSVLLLHLHSASSVDMAKEEIRRTVEASKRELLRLVITGAGGGGVPRPCKDLFWNMCKVANLTYLQANGFCSLEEMLGAASAVVHDPLNV</sequence>
<evidence type="ECO:0000313" key="10">
    <source>
        <dbReference type="Proteomes" id="UP000026961"/>
    </source>
</evidence>
<feature type="domain" description="Terpene synthase N-terminal" evidence="7">
    <location>
        <begin position="11"/>
        <end position="158"/>
    </location>
</feature>
<evidence type="ECO:0000256" key="2">
    <source>
        <dbReference type="ARBA" id="ARBA00006333"/>
    </source>
</evidence>
<reference evidence="9" key="2">
    <citation type="submission" date="2018-05" db="EMBL/GenBank/DDBJ databases">
        <title>OgluRS3 (Oryza glumaepatula Reference Sequence Version 3).</title>
        <authorList>
            <person name="Zhang J."/>
            <person name="Kudrna D."/>
            <person name="Lee S."/>
            <person name="Talag J."/>
            <person name="Welchert J."/>
            <person name="Wing R.A."/>
        </authorList>
    </citation>
    <scope>NUCLEOTIDE SEQUENCE [LARGE SCALE GENOMIC DNA]</scope>
</reference>